<dbReference type="Proteomes" id="UP000008909">
    <property type="component" value="Unassembled WGS sequence"/>
</dbReference>
<gene>
    <name evidence="1" type="ORF">CLF_110896</name>
</gene>
<dbReference type="AlphaFoldDB" id="G7YU13"/>
<evidence type="ECO:0000313" key="1">
    <source>
        <dbReference type="EMBL" id="GAA56443.1"/>
    </source>
</evidence>
<sequence>ATSNGKHVKDSVFLFLIYVSFTMFDKRADHKVIVPEISHLIIVQIHRGNQVLHIFEVVMKLRTHKTDESAYPDEIDPAEIIHSETPQPNTYGSEAFDVKLPRDAAPHCSSTGECGSITHLPRNTTRGNELAAINQHSGCTFSHNCRQSLQLRYVTDTVDKNAKVPHITLTVDKEIIERQVKRDLRRQQLALHRMDVRRYPHHFPPRSPMGRIKHDKKDSVERRLRCSDSVIVVPTESGSIKIPSCMPKISTVVKIRVAPTHSVLIIELDERAIPESVHVYCDLKQEIVRLVYDRAFMVNKLSSVYQQMVSNGHPWWEDEQSQQYELTTHVEHPFKFPSQDYALSMARVKQNGRTVLITVPLNDSHINNTVD</sequence>
<feature type="non-terminal residue" evidence="1">
    <location>
        <position position="1"/>
    </location>
</feature>
<protein>
    <submittedName>
        <fullName evidence="1">Uncharacterized protein</fullName>
    </submittedName>
</protein>
<evidence type="ECO:0000313" key="2">
    <source>
        <dbReference type="Proteomes" id="UP000008909"/>
    </source>
</evidence>
<accession>G7YU13</accession>
<proteinExistence type="predicted"/>
<organism evidence="1 2">
    <name type="scientific">Clonorchis sinensis</name>
    <name type="common">Chinese liver fluke</name>
    <dbReference type="NCBI Taxonomy" id="79923"/>
    <lineage>
        <taxon>Eukaryota</taxon>
        <taxon>Metazoa</taxon>
        <taxon>Spiralia</taxon>
        <taxon>Lophotrochozoa</taxon>
        <taxon>Platyhelminthes</taxon>
        <taxon>Trematoda</taxon>
        <taxon>Digenea</taxon>
        <taxon>Opisthorchiida</taxon>
        <taxon>Opisthorchiata</taxon>
        <taxon>Opisthorchiidae</taxon>
        <taxon>Clonorchis</taxon>
    </lineage>
</organism>
<dbReference type="EMBL" id="DF144259">
    <property type="protein sequence ID" value="GAA56443.1"/>
    <property type="molecule type" value="Genomic_DNA"/>
</dbReference>
<reference evidence="1" key="1">
    <citation type="journal article" date="2011" name="Genome Biol.">
        <title>The draft genome of the carcinogenic human liver fluke Clonorchis sinensis.</title>
        <authorList>
            <person name="Wang X."/>
            <person name="Chen W."/>
            <person name="Huang Y."/>
            <person name="Sun J."/>
            <person name="Men J."/>
            <person name="Liu H."/>
            <person name="Luo F."/>
            <person name="Guo L."/>
            <person name="Lv X."/>
            <person name="Deng C."/>
            <person name="Zhou C."/>
            <person name="Fan Y."/>
            <person name="Li X."/>
            <person name="Huang L."/>
            <person name="Hu Y."/>
            <person name="Liang C."/>
            <person name="Hu X."/>
            <person name="Xu J."/>
            <person name="Yu X."/>
        </authorList>
    </citation>
    <scope>NUCLEOTIDE SEQUENCE [LARGE SCALE GENOMIC DNA]</scope>
    <source>
        <strain evidence="1">Henan</strain>
    </source>
</reference>
<keyword evidence="2" id="KW-1185">Reference proteome</keyword>
<name>G7YU13_CLOSI</name>
<reference key="2">
    <citation type="submission" date="2011-10" db="EMBL/GenBank/DDBJ databases">
        <title>The genome and transcriptome sequence of Clonorchis sinensis provide insights into the carcinogenic liver fluke.</title>
        <authorList>
            <person name="Wang X."/>
            <person name="Huang Y."/>
            <person name="Chen W."/>
            <person name="Liu H."/>
            <person name="Guo L."/>
            <person name="Chen Y."/>
            <person name="Luo F."/>
            <person name="Zhou W."/>
            <person name="Sun J."/>
            <person name="Mao Q."/>
            <person name="Liang P."/>
            <person name="Zhou C."/>
            <person name="Tian Y."/>
            <person name="Men J."/>
            <person name="Lv X."/>
            <person name="Huang L."/>
            <person name="Zhou J."/>
            <person name="Hu Y."/>
            <person name="Li R."/>
            <person name="Zhang F."/>
            <person name="Lei H."/>
            <person name="Li X."/>
            <person name="Hu X."/>
            <person name="Liang C."/>
            <person name="Xu J."/>
            <person name="Wu Z."/>
            <person name="Yu X."/>
        </authorList>
    </citation>
    <scope>NUCLEOTIDE SEQUENCE</scope>
    <source>
        <strain>Henan</strain>
    </source>
</reference>